<proteinExistence type="predicted"/>
<evidence type="ECO:0000313" key="2">
    <source>
        <dbReference type="Proteomes" id="UP000827976"/>
    </source>
</evidence>
<comment type="caution">
    <text evidence="1">The sequence shown here is derived from an EMBL/GenBank/DDBJ whole genome shotgun (WGS) entry which is preliminary data.</text>
</comment>
<evidence type="ECO:0000313" key="1">
    <source>
        <dbReference type="EMBL" id="KAH7689285.1"/>
    </source>
</evidence>
<protein>
    <submittedName>
        <fullName evidence="1">Uncharacterized protein</fullName>
    </submittedName>
</protein>
<keyword evidence="2" id="KW-1185">Reference proteome</keyword>
<gene>
    <name evidence="1" type="ORF">IHE45_03G086900</name>
</gene>
<name>A0ACB7WMD0_DIOAL</name>
<dbReference type="Proteomes" id="UP000827976">
    <property type="component" value="Chromosome 3"/>
</dbReference>
<organism evidence="1 2">
    <name type="scientific">Dioscorea alata</name>
    <name type="common">Purple yam</name>
    <dbReference type="NCBI Taxonomy" id="55571"/>
    <lineage>
        <taxon>Eukaryota</taxon>
        <taxon>Viridiplantae</taxon>
        <taxon>Streptophyta</taxon>
        <taxon>Embryophyta</taxon>
        <taxon>Tracheophyta</taxon>
        <taxon>Spermatophyta</taxon>
        <taxon>Magnoliopsida</taxon>
        <taxon>Liliopsida</taxon>
        <taxon>Dioscoreales</taxon>
        <taxon>Dioscoreaceae</taxon>
        <taxon>Dioscorea</taxon>
    </lineage>
</organism>
<sequence>MENAAMVAAGSFPNPSAHPRRPFSPSEDDEEPSPVEENANNGCKPKKGASSSPWHRMKWTDDMVRLLIAVVAYLDDATPEPGAAGGSLAERKALLKKGKWKAVSKLLMDKECYVSPQQCEDKFNDLNKRYKRLNEILGRGTTCRVVENPTLLESMSHVSAKAKEDVKKILSSKHLFYREMCAYHNGQIVPNSHCSEPNNGNAHGCETGGHREEVEDEQEEEESEEMEDKRDGLEKFKVEMEGVLRDEITSMREKREWFKKRRLSLLEERLEIFNKGFELENQRFKWKRFSSKKDLELEGLRLENERLRLENEKMALLVRRRELELDVQGLGESSVYRVEMGEQGR</sequence>
<accession>A0ACB7WMD0</accession>
<reference evidence="2" key="1">
    <citation type="journal article" date="2022" name="Nat. Commun.">
        <title>Chromosome evolution and the genetic basis of agronomically important traits in greater yam.</title>
        <authorList>
            <person name="Bredeson J.V."/>
            <person name="Lyons J.B."/>
            <person name="Oniyinde I.O."/>
            <person name="Okereke N.R."/>
            <person name="Kolade O."/>
            <person name="Nnabue I."/>
            <person name="Nwadili C.O."/>
            <person name="Hribova E."/>
            <person name="Parker M."/>
            <person name="Nwogha J."/>
            <person name="Shu S."/>
            <person name="Carlson J."/>
            <person name="Kariba R."/>
            <person name="Muthemba S."/>
            <person name="Knop K."/>
            <person name="Barton G.J."/>
            <person name="Sherwood A.V."/>
            <person name="Lopez-Montes A."/>
            <person name="Asiedu R."/>
            <person name="Jamnadass R."/>
            <person name="Muchugi A."/>
            <person name="Goodstein D."/>
            <person name="Egesi C.N."/>
            <person name="Featherston J."/>
            <person name="Asfaw A."/>
            <person name="Simpson G.G."/>
            <person name="Dolezel J."/>
            <person name="Hendre P.S."/>
            <person name="Van Deynze A."/>
            <person name="Kumar P.L."/>
            <person name="Obidiegwu J.E."/>
            <person name="Bhattacharjee R."/>
            <person name="Rokhsar D.S."/>
        </authorList>
    </citation>
    <scope>NUCLEOTIDE SEQUENCE [LARGE SCALE GENOMIC DNA]</scope>
    <source>
        <strain evidence="2">cv. TDa95/00328</strain>
    </source>
</reference>
<dbReference type="EMBL" id="CM037013">
    <property type="protein sequence ID" value="KAH7689285.1"/>
    <property type="molecule type" value="Genomic_DNA"/>
</dbReference>